<keyword evidence="1" id="KW-0812">Transmembrane</keyword>
<organism evidence="2 3">
    <name type="scientific">Desulfocapsa sulfexigens (strain DSM 10523 / SB164P1)</name>
    <dbReference type="NCBI Taxonomy" id="1167006"/>
    <lineage>
        <taxon>Bacteria</taxon>
        <taxon>Pseudomonadati</taxon>
        <taxon>Thermodesulfobacteriota</taxon>
        <taxon>Desulfobulbia</taxon>
        <taxon>Desulfobulbales</taxon>
        <taxon>Desulfocapsaceae</taxon>
        <taxon>Desulfocapsa</taxon>
    </lineage>
</organism>
<evidence type="ECO:0000313" key="2">
    <source>
        <dbReference type="EMBL" id="AGF79179.1"/>
    </source>
</evidence>
<keyword evidence="3" id="KW-1185">Reference proteome</keyword>
<sequence length="207" mass="24221">MERFLDIMWEYIYSAILSFAAMVDNLLSPIHNLTGPAFILVLLALTTVFSTKFLGKKCRTKRHIMLEEEFNYWLGVREEAMRCEDREKGSRMAKNIDQAKLNRAYYDYFLEGLLMSFATMYLPILMVLSYVNAYYRPERLMELTGREYIVQFGSSSGDPVFIGSLFFYLVSLVSSYIGWTFLKKAIERHRRNKIIKELNINHVVAAK</sequence>
<dbReference type="Proteomes" id="UP000011721">
    <property type="component" value="Chromosome"/>
</dbReference>
<proteinExistence type="predicted"/>
<feature type="transmembrane region" description="Helical" evidence="1">
    <location>
        <begin position="12"/>
        <end position="31"/>
    </location>
</feature>
<dbReference type="OrthoDB" id="5419787at2"/>
<keyword evidence="1" id="KW-1133">Transmembrane helix</keyword>
<keyword evidence="1" id="KW-0472">Membrane</keyword>
<dbReference type="STRING" id="1167006.UWK_02643"/>
<evidence type="ECO:0000256" key="1">
    <source>
        <dbReference type="SAM" id="Phobius"/>
    </source>
</evidence>
<reference evidence="3" key="1">
    <citation type="journal article" date="2013" name="Stand. Genomic Sci.">
        <title>Complete genome sequence of Desulfocapsa sulfexigens, a marine deltaproteobacterium specialized in disproportionating inorganic sulfur compounds.</title>
        <authorList>
            <person name="Finster K.W."/>
            <person name="Kjeldsen K.U."/>
            <person name="Kube M."/>
            <person name="Reinhardt R."/>
            <person name="Mussmann M."/>
            <person name="Amann R."/>
            <person name="Schreiber L."/>
        </authorList>
    </citation>
    <scope>NUCLEOTIDE SEQUENCE [LARGE SCALE GENOMIC DNA]</scope>
    <source>
        <strain evidence="3">DSM 10523 / SB164P1</strain>
    </source>
</reference>
<feature type="transmembrane region" description="Helical" evidence="1">
    <location>
        <begin position="37"/>
        <end position="55"/>
    </location>
</feature>
<gene>
    <name evidence="2" type="ordered locus">UWK_02643</name>
</gene>
<evidence type="ECO:0000313" key="3">
    <source>
        <dbReference type="Proteomes" id="UP000011721"/>
    </source>
</evidence>
<protein>
    <recommendedName>
        <fullName evidence="4">DUF106 domain-containing protein</fullName>
    </recommendedName>
</protein>
<dbReference type="eggNOG" id="ENOG5032R8I">
    <property type="taxonomic scope" value="Bacteria"/>
</dbReference>
<dbReference type="RefSeq" id="WP_015404865.1">
    <property type="nucleotide sequence ID" value="NC_020304.1"/>
</dbReference>
<dbReference type="KEGG" id="dsf:UWK_02643"/>
<feature type="transmembrane region" description="Helical" evidence="1">
    <location>
        <begin position="160"/>
        <end position="182"/>
    </location>
</feature>
<evidence type="ECO:0008006" key="4">
    <source>
        <dbReference type="Google" id="ProtNLM"/>
    </source>
</evidence>
<dbReference type="AlphaFoldDB" id="M1NHV5"/>
<dbReference type="HOGENOM" id="CLU_1324645_0_0_7"/>
<feature type="transmembrane region" description="Helical" evidence="1">
    <location>
        <begin position="108"/>
        <end position="131"/>
    </location>
</feature>
<accession>M1NHV5</accession>
<dbReference type="EMBL" id="CP003985">
    <property type="protein sequence ID" value="AGF79179.1"/>
    <property type="molecule type" value="Genomic_DNA"/>
</dbReference>
<name>M1NHV5_DESSD</name>